<proteinExistence type="predicted"/>
<dbReference type="EMBL" id="MLHV01000029">
    <property type="protein sequence ID" value="OHT92491.1"/>
    <property type="molecule type" value="Genomic_DNA"/>
</dbReference>
<accession>A0A1S1JWG1</accession>
<protein>
    <submittedName>
        <fullName evidence="1">Uncharacterized protein</fullName>
    </submittedName>
</protein>
<accession>A0A1Q9W8D6</accession>
<reference evidence="1 2" key="1">
    <citation type="submission" date="2016-10" db="EMBL/GenBank/DDBJ databases">
        <title>Evaluation of Human, Animal and Environmental Mycobacterium chelonae Isolates by Core Genome Phylogenomic Analysis, Targeted Gene Comparison, and Anti-microbial Susceptibility Patterns: A Tale of Mistaken Identities.</title>
        <authorList>
            <person name="Fogelson S.B."/>
            <person name="Camus A.C."/>
            <person name="Lorenz W."/>
            <person name="Vasireddy R."/>
            <person name="Vasireddy S."/>
            <person name="Smith T."/>
            <person name="Brown-Elliott B.A."/>
            <person name="Wallace R.J.Jr."/>
            <person name="Hasan N.A."/>
            <person name="Reischl U."/>
            <person name="Sanchez S."/>
        </authorList>
    </citation>
    <scope>NUCLEOTIDE SEQUENCE [LARGE SCALE GENOMIC DNA]</scope>
    <source>
        <strain evidence="1 2">24999</strain>
    </source>
</reference>
<organism evidence="1 2">
    <name type="scientific">Mycobacterium syngnathidarum</name>
    <dbReference type="NCBI Taxonomy" id="1908205"/>
    <lineage>
        <taxon>Bacteria</taxon>
        <taxon>Bacillati</taxon>
        <taxon>Actinomycetota</taxon>
        <taxon>Actinomycetes</taxon>
        <taxon>Mycobacteriales</taxon>
        <taxon>Mycobacteriaceae</taxon>
        <taxon>Mycobacterium</taxon>
    </lineage>
</organism>
<evidence type="ECO:0000313" key="1">
    <source>
        <dbReference type="EMBL" id="OHT92491.1"/>
    </source>
</evidence>
<dbReference type="RefSeq" id="WP_019346810.1">
    <property type="nucleotide sequence ID" value="NZ_MLHV01000029.1"/>
</dbReference>
<gene>
    <name evidence="1" type="ORF">BKG61_24395</name>
</gene>
<keyword evidence="2" id="KW-1185">Reference proteome</keyword>
<dbReference type="STRING" id="1908205.BKG60_19320"/>
<dbReference type="Proteomes" id="UP000179636">
    <property type="component" value="Unassembled WGS sequence"/>
</dbReference>
<evidence type="ECO:0000313" key="2">
    <source>
        <dbReference type="Proteomes" id="UP000179636"/>
    </source>
</evidence>
<name>A0A1S1JWG1_9MYCO</name>
<dbReference type="AlphaFoldDB" id="A0A1S1JWG1"/>
<sequence length="72" mass="8079">MSECQIRDHIEIGRGDIVREVWSGIPGTVVDVDQDEAVIKYPSDRRLRSRIKCLVLVSVGLTSANNDPTRQD</sequence>
<comment type="caution">
    <text evidence="1">The sequence shown here is derived from an EMBL/GenBank/DDBJ whole genome shotgun (WGS) entry which is preliminary data.</text>
</comment>